<sequence length="87" mass="10402">MVQRCRFRSQRSDESCWHTRRKGVESLRRRSVSVRDPKEDEKTKSKRKSSRDVVCNCISNSSEIKQPPWVGIQRSDRILQLRRVRTD</sequence>
<reference evidence="2 3" key="1">
    <citation type="submission" date="2024-08" db="EMBL/GenBank/DDBJ databases">
        <title>Insights into the chromosomal genome structure of Flemingia macrophylla.</title>
        <authorList>
            <person name="Ding Y."/>
            <person name="Zhao Y."/>
            <person name="Bi W."/>
            <person name="Wu M."/>
            <person name="Zhao G."/>
            <person name="Gong Y."/>
            <person name="Li W."/>
            <person name="Zhang P."/>
        </authorList>
    </citation>
    <scope>NUCLEOTIDE SEQUENCE [LARGE SCALE GENOMIC DNA]</scope>
    <source>
        <strain evidence="2">DYQJB</strain>
        <tissue evidence="2">Leaf</tissue>
    </source>
</reference>
<evidence type="ECO:0000256" key="1">
    <source>
        <dbReference type="SAM" id="MobiDB-lite"/>
    </source>
</evidence>
<feature type="compositionally biased region" description="Basic and acidic residues" evidence="1">
    <location>
        <begin position="27"/>
        <end position="43"/>
    </location>
</feature>
<comment type="caution">
    <text evidence="2">The sequence shown here is derived from an EMBL/GenBank/DDBJ whole genome shotgun (WGS) entry which is preliminary data.</text>
</comment>
<dbReference type="AlphaFoldDB" id="A0ABD1MRG7"/>
<evidence type="ECO:0000313" key="3">
    <source>
        <dbReference type="Proteomes" id="UP001603857"/>
    </source>
</evidence>
<proteinExistence type="predicted"/>
<keyword evidence="3" id="KW-1185">Reference proteome</keyword>
<feature type="region of interest" description="Disordered" evidence="1">
    <location>
        <begin position="27"/>
        <end position="49"/>
    </location>
</feature>
<name>A0ABD1MRG7_9FABA</name>
<accession>A0ABD1MRG7</accession>
<organism evidence="2 3">
    <name type="scientific">Flemingia macrophylla</name>
    <dbReference type="NCBI Taxonomy" id="520843"/>
    <lineage>
        <taxon>Eukaryota</taxon>
        <taxon>Viridiplantae</taxon>
        <taxon>Streptophyta</taxon>
        <taxon>Embryophyta</taxon>
        <taxon>Tracheophyta</taxon>
        <taxon>Spermatophyta</taxon>
        <taxon>Magnoliopsida</taxon>
        <taxon>eudicotyledons</taxon>
        <taxon>Gunneridae</taxon>
        <taxon>Pentapetalae</taxon>
        <taxon>rosids</taxon>
        <taxon>fabids</taxon>
        <taxon>Fabales</taxon>
        <taxon>Fabaceae</taxon>
        <taxon>Papilionoideae</taxon>
        <taxon>50 kb inversion clade</taxon>
        <taxon>NPAAA clade</taxon>
        <taxon>indigoferoid/millettioid clade</taxon>
        <taxon>Phaseoleae</taxon>
        <taxon>Flemingia</taxon>
    </lineage>
</organism>
<dbReference type="EMBL" id="JBGMDY010000004">
    <property type="protein sequence ID" value="KAL2338117.1"/>
    <property type="molecule type" value="Genomic_DNA"/>
</dbReference>
<dbReference type="Proteomes" id="UP001603857">
    <property type="component" value="Unassembled WGS sequence"/>
</dbReference>
<protein>
    <submittedName>
        <fullName evidence="2">Uncharacterized protein</fullName>
    </submittedName>
</protein>
<evidence type="ECO:0000313" key="2">
    <source>
        <dbReference type="EMBL" id="KAL2338117.1"/>
    </source>
</evidence>
<gene>
    <name evidence="2" type="ORF">Fmac_012563</name>
</gene>